<dbReference type="EMBL" id="LR798189">
    <property type="protein sequence ID" value="CAB5079012.1"/>
    <property type="molecule type" value="Genomic_DNA"/>
</dbReference>
<proteinExistence type="predicted"/>
<name>A0A6J5TAT2_9CAUD</name>
<sequence>MEPKMPPEEPIAREVIIIDASNGDEILYQEVHTNPEEL</sequence>
<protein>
    <submittedName>
        <fullName evidence="2">Uncharacterized protein</fullName>
    </submittedName>
</protein>
<dbReference type="EMBL" id="LR796136">
    <property type="protein sequence ID" value="CAB4120938.1"/>
    <property type="molecule type" value="Genomic_DNA"/>
</dbReference>
<evidence type="ECO:0000313" key="2">
    <source>
        <dbReference type="EMBL" id="CAB4241309.1"/>
    </source>
</evidence>
<reference evidence="2" key="1">
    <citation type="submission" date="2020-05" db="EMBL/GenBank/DDBJ databases">
        <authorList>
            <person name="Chiriac C."/>
            <person name="Salcher M."/>
            <person name="Ghai R."/>
            <person name="Kavagutti S V."/>
        </authorList>
    </citation>
    <scope>NUCLEOTIDE SEQUENCE</scope>
</reference>
<dbReference type="EMBL" id="LR797822">
    <property type="protein sequence ID" value="CAB4241309.1"/>
    <property type="molecule type" value="Genomic_DNA"/>
</dbReference>
<gene>
    <name evidence="3" type="ORF">UFOVP145_53</name>
    <name evidence="1" type="ORF">UFOVP4_20</name>
    <name evidence="2" type="ORF">UFOVP64_39</name>
</gene>
<organism evidence="2">
    <name type="scientific">uncultured Caudovirales phage</name>
    <dbReference type="NCBI Taxonomy" id="2100421"/>
    <lineage>
        <taxon>Viruses</taxon>
        <taxon>Duplodnaviria</taxon>
        <taxon>Heunggongvirae</taxon>
        <taxon>Uroviricota</taxon>
        <taxon>Caudoviricetes</taxon>
        <taxon>Peduoviridae</taxon>
        <taxon>Maltschvirus</taxon>
        <taxon>Maltschvirus maltsch</taxon>
    </lineage>
</organism>
<accession>A0A6J5TAT2</accession>
<evidence type="ECO:0000313" key="3">
    <source>
        <dbReference type="EMBL" id="CAB5079012.1"/>
    </source>
</evidence>
<evidence type="ECO:0000313" key="1">
    <source>
        <dbReference type="EMBL" id="CAB4120938.1"/>
    </source>
</evidence>